<reference evidence="1" key="1">
    <citation type="journal article" date="2014" name="Int. J. Syst. Evol. Microbiol.">
        <title>Complete genome sequence of Corynebacterium casei LMG S-19264T (=DSM 44701T), isolated from a smear-ripened cheese.</title>
        <authorList>
            <consortium name="US DOE Joint Genome Institute (JGI-PGF)"/>
            <person name="Walter F."/>
            <person name="Albersmeier A."/>
            <person name="Kalinowski J."/>
            <person name="Ruckert C."/>
        </authorList>
    </citation>
    <scope>NUCLEOTIDE SEQUENCE</scope>
    <source>
        <strain evidence="1">CGMCC 1.15425</strain>
    </source>
</reference>
<gene>
    <name evidence="1" type="ORF">GCM10011403_25390</name>
</gene>
<name>A0A916VKB2_9GAMM</name>
<evidence type="ECO:0000313" key="1">
    <source>
        <dbReference type="EMBL" id="GFZ81144.1"/>
    </source>
</evidence>
<sequence>MVGEKRQAVYHKRDKRRRRAYTDLAKANAETHDFTALIGTNCDILYLGLDPECNQA</sequence>
<keyword evidence="2" id="KW-1185">Reference proteome</keyword>
<organism evidence="1 2">
    <name type="scientific">Pseudohongiella nitratireducens</name>
    <dbReference type="NCBI Taxonomy" id="1768907"/>
    <lineage>
        <taxon>Bacteria</taxon>
        <taxon>Pseudomonadati</taxon>
        <taxon>Pseudomonadota</taxon>
        <taxon>Gammaproteobacteria</taxon>
        <taxon>Pseudomonadales</taxon>
        <taxon>Pseudohongiellaceae</taxon>
        <taxon>Pseudohongiella</taxon>
    </lineage>
</organism>
<reference evidence="1" key="2">
    <citation type="submission" date="2020-09" db="EMBL/GenBank/DDBJ databases">
        <authorList>
            <person name="Sun Q."/>
            <person name="Zhou Y."/>
        </authorList>
    </citation>
    <scope>NUCLEOTIDE SEQUENCE</scope>
    <source>
        <strain evidence="1">CGMCC 1.15425</strain>
    </source>
</reference>
<comment type="caution">
    <text evidence="1">The sequence shown here is derived from an EMBL/GenBank/DDBJ whole genome shotgun (WGS) entry which is preliminary data.</text>
</comment>
<dbReference type="EMBL" id="BMIY01000011">
    <property type="protein sequence ID" value="GFZ81144.1"/>
    <property type="molecule type" value="Genomic_DNA"/>
</dbReference>
<evidence type="ECO:0000313" key="2">
    <source>
        <dbReference type="Proteomes" id="UP000627715"/>
    </source>
</evidence>
<accession>A0A916VKB2</accession>
<proteinExistence type="predicted"/>
<protein>
    <submittedName>
        <fullName evidence="1">Uncharacterized protein</fullName>
    </submittedName>
</protein>
<dbReference type="AlphaFoldDB" id="A0A916VKB2"/>
<dbReference type="Proteomes" id="UP000627715">
    <property type="component" value="Unassembled WGS sequence"/>
</dbReference>